<sequence>MNSKQLPLLCYYKIIQYAPDSIRFVSKRIFYCFIYQSPKCDLEILNYSQQQQLPLELRKLVVDGIFISKIAKQLEKCQWLQCLKIVRCDASNEIIPSVNIHQVTYLTVEGLNIKRIKCLIESINKGILILDKLDNEILVNPKVKIYLSQRKTLGKRCSLTVDRIYHNEDLVLSSNNWNLKKANNIDQLIHNYLPFNMQLKYSKECLKIKDYDLLFNLIIRDSWQFLFSHSPIDLKQLHIIQYKIINDSILKLNNTTHLTLDVLQENSERFIVKHPKLLIDDTSLVHLSLIHPEIPPIQTFTNLISLNLEDCVGSLQCPKSIRSIKLSHSSFDLVVFSIYLKHLEMNNVFASTMNFEQRLGNPQLESILSIDTDCSSLFQFPKRLICLTKMVMTNSSFNSYLPPSLKYIESDNIIKFDLVKDLSQLTCILNNGNNVFIPHISSFIGNGEFTETLSISSEFIQLQGEFENIILEPSVQSVKIKKSIIGSLRFNTTLKTLSMNKVFDKEDNYFDLSTTNFYSLTQLCSLQLIKIKFDESKLPKTNYL</sequence>
<organism evidence="2">
    <name type="scientific">Entamoeba dispar (strain ATCC PRA-260 / SAW760)</name>
    <dbReference type="NCBI Taxonomy" id="370354"/>
    <lineage>
        <taxon>Eukaryota</taxon>
        <taxon>Amoebozoa</taxon>
        <taxon>Evosea</taxon>
        <taxon>Archamoebae</taxon>
        <taxon>Mastigamoebida</taxon>
        <taxon>Entamoebidae</taxon>
        <taxon>Entamoeba</taxon>
    </lineage>
</organism>
<dbReference type="AlphaFoldDB" id="B0ETI7"/>
<reference evidence="2" key="1">
    <citation type="submission" date="2007-12" db="EMBL/GenBank/DDBJ databases">
        <title>Annotation of Entamoeba dispar SAW760.</title>
        <authorList>
            <person name="Lorenzi H."/>
            <person name="Inman J."/>
            <person name="Schobel S."/>
            <person name="Amedeo P."/>
            <person name="Caler E."/>
        </authorList>
    </citation>
    <scope>NUCLEOTIDE SEQUENCE [LARGE SCALE GENOMIC DNA]</scope>
    <source>
        <strain evidence="2">ATCC PRA-260 / SAW760</strain>
    </source>
</reference>
<dbReference type="VEuPathDB" id="AmoebaDB:EDI_129250"/>
<protein>
    <submittedName>
        <fullName evidence="1">Uncharacterized protein</fullName>
    </submittedName>
</protein>
<dbReference type="KEGG" id="edi:EDI_129250"/>
<gene>
    <name evidence="1" type="ORF">EDI_129250</name>
</gene>
<accession>B0ETI7</accession>
<dbReference type="EMBL" id="DS550801">
    <property type="protein sequence ID" value="EDR22172.1"/>
    <property type="molecule type" value="Genomic_DNA"/>
</dbReference>
<evidence type="ECO:0000313" key="2">
    <source>
        <dbReference type="Proteomes" id="UP000008076"/>
    </source>
</evidence>
<dbReference type="OMA" id="MFISAEN"/>
<name>B0ETI7_ENTDS</name>
<dbReference type="OrthoDB" id="26638at2759"/>
<dbReference type="RefSeq" id="XP_001741386.1">
    <property type="nucleotide sequence ID" value="XM_001741334.1"/>
</dbReference>
<dbReference type="GeneID" id="5914119"/>
<dbReference type="eggNOG" id="ENOG502RF8K">
    <property type="taxonomic scope" value="Eukaryota"/>
</dbReference>
<dbReference type="Proteomes" id="UP000008076">
    <property type="component" value="Unassembled WGS sequence"/>
</dbReference>
<evidence type="ECO:0000313" key="1">
    <source>
        <dbReference type="EMBL" id="EDR22172.1"/>
    </source>
</evidence>
<keyword evidence="2" id="KW-1185">Reference proteome</keyword>
<proteinExistence type="predicted"/>